<evidence type="ECO:0000313" key="4">
    <source>
        <dbReference type="Proteomes" id="UP001064632"/>
    </source>
</evidence>
<keyword evidence="1" id="KW-1133">Transmembrane helix</keyword>
<dbReference type="Proteomes" id="UP001064632">
    <property type="component" value="Chromosome"/>
</dbReference>
<dbReference type="PANTHER" id="PTHR46825">
    <property type="entry name" value="D-ALANYL-D-ALANINE-CARBOXYPEPTIDASE/ENDOPEPTIDASE AMPH"/>
    <property type="match status" value="1"/>
</dbReference>
<keyword evidence="1" id="KW-0472">Membrane</keyword>
<feature type="transmembrane region" description="Helical" evidence="1">
    <location>
        <begin position="562"/>
        <end position="580"/>
    </location>
</feature>
<gene>
    <name evidence="3" type="ORF">N4264_19945</name>
</gene>
<dbReference type="RefSeq" id="WP_261693978.1">
    <property type="nucleotide sequence ID" value="NZ_CP104694.1"/>
</dbReference>
<keyword evidence="1" id="KW-0812">Transmembrane</keyword>
<keyword evidence="4" id="KW-1185">Reference proteome</keyword>
<reference evidence="3" key="1">
    <citation type="submission" date="2022-09" db="EMBL/GenBank/DDBJ databases">
        <title>Tahibacter sp. nov., isolated from a fresh water.</title>
        <authorList>
            <person name="Baek J.H."/>
            <person name="Lee J.K."/>
            <person name="Kim J.M."/>
            <person name="Jeon C.O."/>
        </authorList>
    </citation>
    <scope>NUCLEOTIDE SEQUENCE</scope>
    <source>
        <strain evidence="3">W38</strain>
    </source>
</reference>
<feature type="domain" description="Beta-lactamase-related" evidence="2">
    <location>
        <begin position="14"/>
        <end position="347"/>
    </location>
</feature>
<sequence>MSPRSGATATDLPALIGQALREEGITGAVWAVVHPEGYTSGAAGLSNAVTNTPMTEDQRVQVGSVGKVVLAIGILRLVTEEHLSLETPVAEILPQVALDNPWNASDPVRVKHLLAHTAGLEHSRFWQVFSLSPKPDTPLVAAVTGDPTLRHVQTRPGSRYAYSNIGYALLGMVIESVTQQRYEAFLDEQVLKPLGMDSSTFHFVTQSGPHADTRLAMGHFENGAAQPAIPTYLRAAGQFTTTAADMARFSQFLLGHGAIDGRPFVAPDLMAALGEPRDTDAALAGLPIGHGLALVGRDRHGAYGWCHPGTTYGFVAMLCVFRDSGKAFFIGTNTDSETADYDRLNRLLIGALGPAPLPEAATAAAPTDVQLWEGLYVATPKAMSRLAWIDDALNAVRVRWDGRQLHIQPMQSKTRILDPVGGYRFRAPGRSGASHVLLLSPEGTPQFSDGLRTYERVPLLYIAARWLSMAAGLLGLCGIVVTGVARALMRRLRRSDPSFLPLLGTLSLLIPVPLFAAQSFLQLGDPTAASLALATVTAALPVCLSLGLVAQLRQGIRGTYPIFNTLAIVAALQWFAWLTVEGLVPFRLWL</sequence>
<dbReference type="EMBL" id="CP104694">
    <property type="protein sequence ID" value="UXI67002.1"/>
    <property type="molecule type" value="Genomic_DNA"/>
</dbReference>
<name>A0ABY6BGL3_9GAMM</name>
<evidence type="ECO:0000256" key="1">
    <source>
        <dbReference type="SAM" id="Phobius"/>
    </source>
</evidence>
<dbReference type="Gene3D" id="3.40.710.10">
    <property type="entry name" value="DD-peptidase/beta-lactamase superfamily"/>
    <property type="match status" value="1"/>
</dbReference>
<feature type="transmembrane region" description="Helical" evidence="1">
    <location>
        <begin position="466"/>
        <end position="488"/>
    </location>
</feature>
<dbReference type="InterPro" id="IPR050491">
    <property type="entry name" value="AmpC-like"/>
</dbReference>
<feature type="transmembrane region" description="Helical" evidence="1">
    <location>
        <begin position="527"/>
        <end position="550"/>
    </location>
</feature>
<protein>
    <submittedName>
        <fullName evidence="3">Beta-lactamase family protein</fullName>
    </submittedName>
</protein>
<dbReference type="PANTHER" id="PTHR46825:SF9">
    <property type="entry name" value="BETA-LACTAMASE-RELATED DOMAIN-CONTAINING PROTEIN"/>
    <property type="match status" value="1"/>
</dbReference>
<accession>A0ABY6BGL3</accession>
<dbReference type="Pfam" id="PF00144">
    <property type="entry name" value="Beta-lactamase"/>
    <property type="match status" value="1"/>
</dbReference>
<dbReference type="InterPro" id="IPR001466">
    <property type="entry name" value="Beta-lactam-related"/>
</dbReference>
<evidence type="ECO:0000259" key="2">
    <source>
        <dbReference type="Pfam" id="PF00144"/>
    </source>
</evidence>
<feature type="transmembrane region" description="Helical" evidence="1">
    <location>
        <begin position="500"/>
        <end position="521"/>
    </location>
</feature>
<evidence type="ECO:0000313" key="3">
    <source>
        <dbReference type="EMBL" id="UXI67002.1"/>
    </source>
</evidence>
<dbReference type="InterPro" id="IPR012338">
    <property type="entry name" value="Beta-lactam/transpept-like"/>
</dbReference>
<dbReference type="SUPFAM" id="SSF56601">
    <property type="entry name" value="beta-lactamase/transpeptidase-like"/>
    <property type="match status" value="1"/>
</dbReference>
<proteinExistence type="predicted"/>
<organism evidence="3 4">
    <name type="scientific">Tahibacter amnicola</name>
    <dbReference type="NCBI Taxonomy" id="2976241"/>
    <lineage>
        <taxon>Bacteria</taxon>
        <taxon>Pseudomonadati</taxon>
        <taxon>Pseudomonadota</taxon>
        <taxon>Gammaproteobacteria</taxon>
        <taxon>Lysobacterales</taxon>
        <taxon>Rhodanobacteraceae</taxon>
        <taxon>Tahibacter</taxon>
    </lineage>
</organism>